<dbReference type="RefSeq" id="WP_034431996.1">
    <property type="nucleotide sequence ID" value="NZ_CBTK010000103.1"/>
</dbReference>
<dbReference type="PANTHER" id="PTHR43201:SF32">
    <property type="entry name" value="2-SUCCINYLBENZOATE--COA LIGASE, CHLOROPLASTIC_PEROXISOMAL"/>
    <property type="match status" value="1"/>
</dbReference>
<evidence type="ECO:0000313" key="4">
    <source>
        <dbReference type="Proteomes" id="UP000019184"/>
    </source>
</evidence>
<accession>A0A7U7J3Q0</accession>
<dbReference type="AlphaFoldDB" id="A0A7U7J3Q0"/>
<feature type="domain" description="AMP-dependent synthetase/ligase" evidence="1">
    <location>
        <begin position="21"/>
        <end position="382"/>
    </location>
</feature>
<dbReference type="GO" id="GO:0031956">
    <property type="term" value="F:medium-chain fatty acid-CoA ligase activity"/>
    <property type="evidence" value="ECO:0007669"/>
    <property type="project" value="TreeGrafter"/>
</dbReference>
<dbReference type="Pfam" id="PF00501">
    <property type="entry name" value="AMP-binding"/>
    <property type="match status" value="1"/>
</dbReference>
<reference evidence="3 4" key="1">
    <citation type="journal article" date="2014" name="ISME J.">
        <title>Candidatus Competibacter-lineage genomes retrieved from metagenomes reveal functional metabolic diversity.</title>
        <authorList>
            <person name="McIlroy S.J."/>
            <person name="Albertsen M."/>
            <person name="Andresen E.K."/>
            <person name="Saunders A.M."/>
            <person name="Kristiansen R."/>
            <person name="Stokholm-Bjerregaard M."/>
            <person name="Nielsen K.L."/>
            <person name="Nielsen P.H."/>
        </authorList>
    </citation>
    <scope>NUCLEOTIDE SEQUENCE [LARGE SCALE GENOMIC DNA]</scope>
    <source>
        <strain evidence="3 4">Run_B_J11</strain>
    </source>
</reference>
<dbReference type="InterPro" id="IPR000873">
    <property type="entry name" value="AMP-dep_synth/lig_dom"/>
</dbReference>
<organism evidence="3 4">
    <name type="scientific">Candidatus Contendobacter odensis Run_B_J11</name>
    <dbReference type="NCBI Taxonomy" id="1400861"/>
    <lineage>
        <taxon>Bacteria</taxon>
        <taxon>Pseudomonadati</taxon>
        <taxon>Pseudomonadota</taxon>
        <taxon>Gammaproteobacteria</taxon>
        <taxon>Candidatus Competibacteraceae</taxon>
        <taxon>Candidatus Contendibacter</taxon>
    </lineage>
</organism>
<keyword evidence="3" id="KW-0436">Ligase</keyword>
<gene>
    <name evidence="3" type="ORF">BN874_1910005</name>
</gene>
<evidence type="ECO:0000259" key="2">
    <source>
        <dbReference type="Pfam" id="PF13193"/>
    </source>
</evidence>
<dbReference type="GO" id="GO:0006631">
    <property type="term" value="P:fatty acid metabolic process"/>
    <property type="evidence" value="ECO:0007669"/>
    <property type="project" value="TreeGrafter"/>
</dbReference>
<dbReference type="SUPFAM" id="SSF56801">
    <property type="entry name" value="Acetyl-CoA synthetase-like"/>
    <property type="match status" value="1"/>
</dbReference>
<proteinExistence type="predicted"/>
<dbReference type="EC" id="6.2.1.-" evidence="3"/>
<dbReference type="Proteomes" id="UP000019184">
    <property type="component" value="Unassembled WGS sequence"/>
</dbReference>
<comment type="caution">
    <text evidence="3">The sequence shown here is derived from an EMBL/GenBank/DDBJ whole genome shotgun (WGS) entry which is preliminary data.</text>
</comment>
<sequence>MGFIQNYDDLPMNWVGDWAGRRAALTPYRTALYDAFTQKTYTFQDMNDRACRVGAYLSDALGLCKGDVLALISRNRIESIDLYLACGKLGIILAPLSQRLKKPELDDLLTRLQPRVLVHEHQYAELVLALSVPSSVQALINIDDDQNIFETLILKTDLRAVNVPLAMTDRCLYVHTGGTTAVPKICIVSYRQMVWNSVDILATGLAGAYQKVLITFPFFHIGGWNTFTPLFHAGITSVLMREFNPGLILELIHEGRVENFGAVEAMLQFLIAHPKFAETDFSHLKAITTAAAPCSKAVMKVFLDKGIPISQTYGMTEAGPSNFAYIARSDSLDELLVNSASIGMSMFHCDAKIVDQETGCDVEPGQIGVLCLRSPHNFDGYLDDPARTEKVIHPDGWMETGDLAMQDQDGLVFIQGRADNMFISGGENISPEEIEQALMKHPAVAGAICAGIPDPQWGQAPVALVMFHAGRSAGEEELKAFCRDSLADYKVPKQVRPVAELPLTGAGKLNRHAVVTMFS</sequence>
<dbReference type="EMBL" id="CBTK010000103">
    <property type="protein sequence ID" value="CDH44821.1"/>
    <property type="molecule type" value="Genomic_DNA"/>
</dbReference>
<evidence type="ECO:0000259" key="1">
    <source>
        <dbReference type="Pfam" id="PF00501"/>
    </source>
</evidence>
<keyword evidence="4" id="KW-1185">Reference proteome</keyword>
<protein>
    <submittedName>
        <fullName evidence="3">AMP-dependent synthetase and ligase</fullName>
        <ecNumber evidence="3">6.2.1.-</ecNumber>
    </submittedName>
</protein>
<feature type="domain" description="AMP-binding enzyme C-terminal" evidence="2">
    <location>
        <begin position="433"/>
        <end position="508"/>
    </location>
</feature>
<dbReference type="InterPro" id="IPR045851">
    <property type="entry name" value="AMP-bd_C_sf"/>
</dbReference>
<dbReference type="OrthoDB" id="9803968at2"/>
<evidence type="ECO:0000313" key="3">
    <source>
        <dbReference type="EMBL" id="CDH44821.1"/>
    </source>
</evidence>
<name>A0A7U7J3Q0_9GAMM</name>
<dbReference type="PANTHER" id="PTHR43201">
    <property type="entry name" value="ACYL-COA SYNTHETASE"/>
    <property type="match status" value="1"/>
</dbReference>
<dbReference type="Gene3D" id="3.30.300.30">
    <property type="match status" value="1"/>
</dbReference>
<dbReference type="InterPro" id="IPR025110">
    <property type="entry name" value="AMP-bd_C"/>
</dbReference>
<dbReference type="Gene3D" id="3.40.50.12780">
    <property type="entry name" value="N-terminal domain of ligase-like"/>
    <property type="match status" value="1"/>
</dbReference>
<dbReference type="InterPro" id="IPR042099">
    <property type="entry name" value="ANL_N_sf"/>
</dbReference>
<dbReference type="Pfam" id="PF13193">
    <property type="entry name" value="AMP-binding_C"/>
    <property type="match status" value="1"/>
</dbReference>